<evidence type="ECO:0000313" key="4">
    <source>
        <dbReference type="Proteomes" id="UP000283003"/>
    </source>
</evidence>
<name>A0A437H0P9_9SPHN</name>
<sequence length="241" mass="26723">MDQRHDLSAEKHAEPGGYGQCGQYVPDDHRQQDQHERHGEHDRLLPRWVCARRSRVPRHRPACRMRSAMKSAMRTIVRPIARLADTFLRDDGASTLIETAFVAPVLIAITLGGVEAGAMYARQTELQQVASNAMEIILTSAPKTEQEGAATIAQVKQYAAATSGLQVVSGSTPAVGQIAVYKRYRCGNNSQRQAEYGCSNTSQSISTFVVVFMRENYSPVWRNFGIGEDLEFNVKRTVQIG</sequence>
<dbReference type="EMBL" id="RXOL01000001">
    <property type="protein sequence ID" value="RVQ69082.1"/>
    <property type="molecule type" value="Genomic_DNA"/>
</dbReference>
<protein>
    <submittedName>
        <fullName evidence="3">Pilus assembly protein</fullName>
    </submittedName>
</protein>
<evidence type="ECO:0000259" key="2">
    <source>
        <dbReference type="Pfam" id="PF07811"/>
    </source>
</evidence>
<feature type="compositionally biased region" description="Basic and acidic residues" evidence="1">
    <location>
        <begin position="26"/>
        <end position="41"/>
    </location>
</feature>
<evidence type="ECO:0000313" key="3">
    <source>
        <dbReference type="EMBL" id="RVQ69082.1"/>
    </source>
</evidence>
<comment type="caution">
    <text evidence="3">The sequence shown here is derived from an EMBL/GenBank/DDBJ whole genome shotgun (WGS) entry which is preliminary data.</text>
</comment>
<dbReference type="Proteomes" id="UP000283003">
    <property type="component" value="Unassembled WGS sequence"/>
</dbReference>
<accession>A0A437H0P9</accession>
<organism evidence="3 4">
    <name type="scientific">Croceicoccus ponticola</name>
    <dbReference type="NCBI Taxonomy" id="2217664"/>
    <lineage>
        <taxon>Bacteria</taxon>
        <taxon>Pseudomonadati</taxon>
        <taxon>Pseudomonadota</taxon>
        <taxon>Alphaproteobacteria</taxon>
        <taxon>Sphingomonadales</taxon>
        <taxon>Erythrobacteraceae</taxon>
        <taxon>Croceicoccus</taxon>
    </lineage>
</organism>
<reference evidence="3 4" key="1">
    <citation type="submission" date="2018-12" db="EMBL/GenBank/DDBJ databases">
        <title>Croceicoccus ponticola sp. nov., a lipolytic bacterium isolated from seawater.</title>
        <authorList>
            <person name="Yoon J.-H."/>
        </authorList>
    </citation>
    <scope>NUCLEOTIDE SEQUENCE [LARGE SCALE GENOMIC DNA]</scope>
    <source>
        <strain evidence="3 4">GM-16</strain>
    </source>
</reference>
<feature type="compositionally biased region" description="Basic and acidic residues" evidence="1">
    <location>
        <begin position="1"/>
        <end position="14"/>
    </location>
</feature>
<dbReference type="OrthoDB" id="7409794at2"/>
<dbReference type="InterPro" id="IPR012495">
    <property type="entry name" value="TadE-like_dom"/>
</dbReference>
<dbReference type="Pfam" id="PF07811">
    <property type="entry name" value="TadE"/>
    <property type="match status" value="1"/>
</dbReference>
<evidence type="ECO:0000256" key="1">
    <source>
        <dbReference type="SAM" id="MobiDB-lite"/>
    </source>
</evidence>
<feature type="domain" description="TadE-like" evidence="2">
    <location>
        <begin position="94"/>
        <end position="133"/>
    </location>
</feature>
<dbReference type="AlphaFoldDB" id="A0A437H0P9"/>
<proteinExistence type="predicted"/>
<feature type="region of interest" description="Disordered" evidence="1">
    <location>
        <begin position="1"/>
        <end position="41"/>
    </location>
</feature>
<keyword evidence="4" id="KW-1185">Reference proteome</keyword>
<gene>
    <name evidence="3" type="ORF">EKN06_02410</name>
</gene>